<evidence type="ECO:0000313" key="4">
    <source>
        <dbReference type="Proteomes" id="UP000672602"/>
    </source>
</evidence>
<dbReference type="EMBL" id="JAGMWN010000001">
    <property type="protein sequence ID" value="MBP5855571.1"/>
    <property type="molecule type" value="Genomic_DNA"/>
</dbReference>
<feature type="transmembrane region" description="Helical" evidence="1">
    <location>
        <begin position="6"/>
        <end position="25"/>
    </location>
</feature>
<evidence type="ECO:0000256" key="1">
    <source>
        <dbReference type="SAM" id="Phobius"/>
    </source>
</evidence>
<name>A0A8J7UZD7_9PROT</name>
<dbReference type="InterPro" id="IPR052372">
    <property type="entry name" value="YpjD/HemX"/>
</dbReference>
<protein>
    <submittedName>
        <fullName evidence="3">Cytochrome c biogenesis protein CcsA</fullName>
    </submittedName>
</protein>
<keyword evidence="1" id="KW-1133">Transmembrane helix</keyword>
<feature type="transmembrane region" description="Helical" evidence="1">
    <location>
        <begin position="93"/>
        <end position="111"/>
    </location>
</feature>
<keyword evidence="1" id="KW-0812">Transmembrane</keyword>
<keyword evidence="1" id="KW-0472">Membrane</keyword>
<feature type="transmembrane region" description="Helical" evidence="1">
    <location>
        <begin position="249"/>
        <end position="268"/>
    </location>
</feature>
<evidence type="ECO:0000259" key="2">
    <source>
        <dbReference type="Pfam" id="PF01578"/>
    </source>
</evidence>
<dbReference type="PANTHER" id="PTHR38034:SF1">
    <property type="entry name" value="INNER MEMBRANE PROTEIN YPJD"/>
    <property type="match status" value="1"/>
</dbReference>
<gene>
    <name evidence="3" type="primary">ccsA</name>
    <name evidence="3" type="ORF">KAJ83_01010</name>
</gene>
<feature type="transmembrane region" description="Helical" evidence="1">
    <location>
        <begin position="131"/>
        <end position="156"/>
    </location>
</feature>
<reference evidence="3" key="1">
    <citation type="submission" date="2021-04" db="EMBL/GenBank/DDBJ databases">
        <authorList>
            <person name="Zhang D.-C."/>
        </authorList>
    </citation>
    <scope>NUCLEOTIDE SEQUENCE</scope>
    <source>
        <strain evidence="3">CGMCC 1.15697</strain>
    </source>
</reference>
<proteinExistence type="predicted"/>
<dbReference type="InterPro" id="IPR002541">
    <property type="entry name" value="Cyt_c_assembly"/>
</dbReference>
<dbReference type="Proteomes" id="UP000672602">
    <property type="component" value="Unassembled WGS sequence"/>
</dbReference>
<dbReference type="AlphaFoldDB" id="A0A8J7UZD7"/>
<comment type="caution">
    <text evidence="3">The sequence shown here is derived from an EMBL/GenBank/DDBJ whole genome shotgun (WGS) entry which is preliminary data.</text>
</comment>
<dbReference type="GO" id="GO:0017004">
    <property type="term" value="P:cytochrome complex assembly"/>
    <property type="evidence" value="ECO:0007669"/>
    <property type="project" value="InterPro"/>
</dbReference>
<organism evidence="3 4">
    <name type="scientific">Marivibrio halodurans</name>
    <dbReference type="NCBI Taxonomy" id="2039722"/>
    <lineage>
        <taxon>Bacteria</taxon>
        <taxon>Pseudomonadati</taxon>
        <taxon>Pseudomonadota</taxon>
        <taxon>Alphaproteobacteria</taxon>
        <taxon>Rhodospirillales</taxon>
        <taxon>Rhodospirillaceae</taxon>
        <taxon>Marivibrio</taxon>
    </lineage>
</organism>
<keyword evidence="4" id="KW-1185">Reference proteome</keyword>
<feature type="domain" description="Cytochrome c assembly protein" evidence="2">
    <location>
        <begin position="93"/>
        <end position="269"/>
    </location>
</feature>
<feature type="transmembrane region" description="Helical" evidence="1">
    <location>
        <begin position="219"/>
        <end position="237"/>
    </location>
</feature>
<sequence>MNVLSLPVHLAAVASLLPVAGALYWRPPDRAAAQDALYWALLALAVAGPIALCLGLVAGGWRPGFGVSLWVTAAGSMAIFAVLAVLVPTARRLALLVAPYLAILGGIATIWNGTETIPLAAGERAIGPWLTIHIVLAVAAYAVVTLAAIASLALTLQERALKRRRPSGLSRRLPAAAEAEALEHRLLIAAEILLGLGVASGMGAQMVENGVLFVLEHKTLLTLAAFVAIGGLLWARARYGLRGRRAARLVLVAYLLITLGFPGVKFVTDVLVG</sequence>
<feature type="transmembrane region" description="Helical" evidence="1">
    <location>
        <begin position="186"/>
        <end position="207"/>
    </location>
</feature>
<dbReference type="PANTHER" id="PTHR38034">
    <property type="entry name" value="INNER MEMBRANE PROTEIN YPJD"/>
    <property type="match status" value="1"/>
</dbReference>
<dbReference type="GO" id="GO:0005886">
    <property type="term" value="C:plasma membrane"/>
    <property type="evidence" value="ECO:0007669"/>
    <property type="project" value="TreeGrafter"/>
</dbReference>
<dbReference type="Pfam" id="PF01578">
    <property type="entry name" value="Cytochrom_C_asm"/>
    <property type="match status" value="1"/>
</dbReference>
<evidence type="ECO:0000313" key="3">
    <source>
        <dbReference type="EMBL" id="MBP5855571.1"/>
    </source>
</evidence>
<dbReference type="RefSeq" id="WP_210680154.1">
    <property type="nucleotide sequence ID" value="NZ_JAGMWN010000001.1"/>
</dbReference>
<dbReference type="GO" id="GO:0020037">
    <property type="term" value="F:heme binding"/>
    <property type="evidence" value="ECO:0007669"/>
    <property type="project" value="InterPro"/>
</dbReference>
<feature type="transmembrane region" description="Helical" evidence="1">
    <location>
        <begin position="37"/>
        <end position="61"/>
    </location>
</feature>
<accession>A0A8J7UZD7</accession>
<feature type="transmembrane region" description="Helical" evidence="1">
    <location>
        <begin position="67"/>
        <end position="86"/>
    </location>
</feature>